<gene>
    <name evidence="1" type="ORF">O3P69_020212</name>
</gene>
<protein>
    <submittedName>
        <fullName evidence="1">Uncharacterized protein</fullName>
    </submittedName>
</protein>
<keyword evidence="2" id="KW-1185">Reference proteome</keyword>
<evidence type="ECO:0000313" key="2">
    <source>
        <dbReference type="Proteomes" id="UP001487740"/>
    </source>
</evidence>
<comment type="caution">
    <text evidence="1">The sequence shown here is derived from an EMBL/GenBank/DDBJ whole genome shotgun (WGS) entry which is preliminary data.</text>
</comment>
<sequence length="127" mass="14124">MYAHIVLRFAELNSLSVWVTVPSYATCNKVATTTAITLYHAVPCPPLTSVAAHTIHYVAVSTRRQDGRFKPSQHSLLLQRQHHSLQHTAHHAPGGETPVLWRAWRHHLPMEALTLTPGAHDLTTALC</sequence>
<name>A0AAW0TND7_SCYPA</name>
<dbReference type="Proteomes" id="UP001487740">
    <property type="component" value="Unassembled WGS sequence"/>
</dbReference>
<dbReference type="EMBL" id="JARAKH010000029">
    <property type="protein sequence ID" value="KAK8388176.1"/>
    <property type="molecule type" value="Genomic_DNA"/>
</dbReference>
<organism evidence="1 2">
    <name type="scientific">Scylla paramamosain</name>
    <name type="common">Mud crab</name>
    <dbReference type="NCBI Taxonomy" id="85552"/>
    <lineage>
        <taxon>Eukaryota</taxon>
        <taxon>Metazoa</taxon>
        <taxon>Ecdysozoa</taxon>
        <taxon>Arthropoda</taxon>
        <taxon>Crustacea</taxon>
        <taxon>Multicrustacea</taxon>
        <taxon>Malacostraca</taxon>
        <taxon>Eumalacostraca</taxon>
        <taxon>Eucarida</taxon>
        <taxon>Decapoda</taxon>
        <taxon>Pleocyemata</taxon>
        <taxon>Brachyura</taxon>
        <taxon>Eubrachyura</taxon>
        <taxon>Portunoidea</taxon>
        <taxon>Portunidae</taxon>
        <taxon>Portuninae</taxon>
        <taxon>Scylla</taxon>
    </lineage>
</organism>
<dbReference type="AlphaFoldDB" id="A0AAW0TND7"/>
<proteinExistence type="predicted"/>
<evidence type="ECO:0000313" key="1">
    <source>
        <dbReference type="EMBL" id="KAK8388176.1"/>
    </source>
</evidence>
<reference evidence="1 2" key="1">
    <citation type="submission" date="2023-03" db="EMBL/GenBank/DDBJ databases">
        <title>High-quality genome of Scylla paramamosain provides insights in environmental adaptation.</title>
        <authorList>
            <person name="Zhang L."/>
        </authorList>
    </citation>
    <scope>NUCLEOTIDE SEQUENCE [LARGE SCALE GENOMIC DNA]</scope>
    <source>
        <strain evidence="1">LZ_2023a</strain>
        <tissue evidence="1">Muscle</tissue>
    </source>
</reference>
<accession>A0AAW0TND7</accession>